<proteinExistence type="predicted"/>
<dbReference type="OrthoDB" id="2290521at2759"/>
<keyword evidence="2" id="KW-1185">Reference proteome</keyword>
<dbReference type="PANTHER" id="PTHR35871">
    <property type="entry name" value="EXPRESSED PROTEIN"/>
    <property type="match status" value="1"/>
</dbReference>
<gene>
    <name evidence="1" type="ORF">INT45_005263</name>
</gene>
<organism evidence="1 2">
    <name type="scientific">Circinella minor</name>
    <dbReference type="NCBI Taxonomy" id="1195481"/>
    <lineage>
        <taxon>Eukaryota</taxon>
        <taxon>Fungi</taxon>
        <taxon>Fungi incertae sedis</taxon>
        <taxon>Mucoromycota</taxon>
        <taxon>Mucoromycotina</taxon>
        <taxon>Mucoromycetes</taxon>
        <taxon>Mucorales</taxon>
        <taxon>Lichtheimiaceae</taxon>
        <taxon>Circinella</taxon>
    </lineage>
</organism>
<name>A0A8H7RPB0_9FUNG</name>
<accession>A0A8H7RPB0</accession>
<dbReference type="AlphaFoldDB" id="A0A8H7RPB0"/>
<sequence>MPPLNKRQRIAKNINCNTAGDFIVVAEVTESPEVNDFILLQDLTEDSEAPTEEHQAVDSYLIKWNKEAAKVSRGPYFGLTLSSTDADPDLLPEPIDDDDILPIQAYDAIIPFVIPKMNQSHEINAMSDYQRQKYHAVHNYLIKRIQGEKKIKASQETVNEIFILPSKYYCPFAIRFWAKEFIQHETISIHQQGKHAKCISFLDHEDIQLAARNWFMTKKPEKRSIHELATRANMVIIPQAFSVLGNISMSVLRNYMHEWGFMYRRHKKNIYFDRHGRPNVVAYHQEWAQEMIKLKTFMDNYEGEEEEVVVSLELPDGAPKIVTVTHDEATFFSNEAHDKMWQHEDESPIRKKTPGGSIMISEFQCPYHGTMCLRAWSTRKFFEAGTNREGYWNSDNLHEQVIDNAIPLFKNLHLGCQAIFLFDQSSNHHAYASDALVASRLILTDKDLSADKEPIMKEGRSLGLWDKYKKEEKHWKAKCSKKELNNDATCWPFHMLEAQADFKEQKPKLYESVEDAGHISPIELEDGGVFQPTPTKIGWFYKRCWRYIEAYSELKDGKETHELVTKFTSHRFLSHRRTGVHD</sequence>
<dbReference type="PANTHER" id="PTHR35871:SF1">
    <property type="entry name" value="CXC1-LIKE CYSTEINE CLUSTER ASSOCIATED WITH KDZ TRANSPOSASES DOMAIN-CONTAINING PROTEIN"/>
    <property type="match status" value="1"/>
</dbReference>
<evidence type="ECO:0000313" key="1">
    <source>
        <dbReference type="EMBL" id="KAG2214173.1"/>
    </source>
</evidence>
<dbReference type="EMBL" id="JAEPRB010000627">
    <property type="protein sequence ID" value="KAG2214173.1"/>
    <property type="molecule type" value="Genomic_DNA"/>
</dbReference>
<dbReference type="Proteomes" id="UP000646827">
    <property type="component" value="Unassembled WGS sequence"/>
</dbReference>
<protein>
    <submittedName>
        <fullName evidence="1">Uncharacterized protein</fullName>
    </submittedName>
</protein>
<reference evidence="1 2" key="1">
    <citation type="submission" date="2020-12" db="EMBL/GenBank/DDBJ databases">
        <title>Metabolic potential, ecology and presence of endohyphal bacteria is reflected in genomic diversity of Mucoromycotina.</title>
        <authorList>
            <person name="Muszewska A."/>
            <person name="Okrasinska A."/>
            <person name="Steczkiewicz K."/>
            <person name="Drgas O."/>
            <person name="Orlowska M."/>
            <person name="Perlinska-Lenart U."/>
            <person name="Aleksandrzak-Piekarczyk T."/>
            <person name="Szatraj K."/>
            <person name="Zielenkiewicz U."/>
            <person name="Pilsyk S."/>
            <person name="Malc E."/>
            <person name="Mieczkowski P."/>
            <person name="Kruszewska J.S."/>
            <person name="Biernat P."/>
            <person name="Pawlowska J."/>
        </authorList>
    </citation>
    <scope>NUCLEOTIDE SEQUENCE [LARGE SCALE GENOMIC DNA]</scope>
    <source>
        <strain evidence="1 2">CBS 142.35</strain>
    </source>
</reference>
<comment type="caution">
    <text evidence="1">The sequence shown here is derived from an EMBL/GenBank/DDBJ whole genome shotgun (WGS) entry which is preliminary data.</text>
</comment>
<evidence type="ECO:0000313" key="2">
    <source>
        <dbReference type="Proteomes" id="UP000646827"/>
    </source>
</evidence>